<evidence type="ECO:0000259" key="1">
    <source>
        <dbReference type="PROSITE" id="PS50878"/>
    </source>
</evidence>
<dbReference type="EMBL" id="GBHO01043687">
    <property type="protein sequence ID" value="JAF99916.1"/>
    <property type="molecule type" value="Transcribed_RNA"/>
</dbReference>
<dbReference type="InterPro" id="IPR000477">
    <property type="entry name" value="RT_dom"/>
</dbReference>
<dbReference type="Pfam" id="PF00078">
    <property type="entry name" value="RVT_1"/>
    <property type="match status" value="1"/>
</dbReference>
<organism evidence="2">
    <name type="scientific">Lygus hesperus</name>
    <name type="common">Western plant bug</name>
    <dbReference type="NCBI Taxonomy" id="30085"/>
    <lineage>
        <taxon>Eukaryota</taxon>
        <taxon>Metazoa</taxon>
        <taxon>Ecdysozoa</taxon>
        <taxon>Arthropoda</taxon>
        <taxon>Hexapoda</taxon>
        <taxon>Insecta</taxon>
        <taxon>Pterygota</taxon>
        <taxon>Neoptera</taxon>
        <taxon>Paraneoptera</taxon>
        <taxon>Hemiptera</taxon>
        <taxon>Heteroptera</taxon>
        <taxon>Panheteroptera</taxon>
        <taxon>Cimicomorpha</taxon>
        <taxon>Miridae</taxon>
        <taxon>Mirini</taxon>
        <taxon>Lygus</taxon>
    </lineage>
</organism>
<proteinExistence type="predicted"/>
<accession>A0A0A9VUH4</accession>
<reference evidence="2" key="1">
    <citation type="journal article" date="2014" name="PLoS ONE">
        <title>Transcriptome-Based Identification of ABC Transporters in the Western Tarnished Plant Bug Lygus hesperus.</title>
        <authorList>
            <person name="Hull J.J."/>
            <person name="Chaney K."/>
            <person name="Geib S.M."/>
            <person name="Fabrick J.A."/>
            <person name="Brent C.S."/>
            <person name="Walsh D."/>
            <person name="Lavine L.C."/>
        </authorList>
    </citation>
    <scope>NUCLEOTIDE SEQUENCE</scope>
</reference>
<name>A0A0A9VUH4_LYGHE</name>
<gene>
    <name evidence="2" type="ORF">CM83_17995</name>
</gene>
<dbReference type="AlphaFoldDB" id="A0A0A9VUH4"/>
<dbReference type="PROSITE" id="PS50878">
    <property type="entry name" value="RT_POL"/>
    <property type="match status" value="1"/>
</dbReference>
<keyword evidence="2" id="KW-0808">Transferase</keyword>
<sequence>PIHAGVAQGSVLGPLLFSVFINDIPTSLLHSRFHLYADDFQFYHQCDPDKLIDGIDLVNGELDRVSHWATVNNIKINPLKSQAMVVWKRPLTTTHLPFISLNDCSIPFSSHVKNLGIYISNDLSWSKHVDVVCRRVLGMLHGLRKLSYCSTQSLRMNLVKSLLVPHFAFGDIIFSTSIDAESTRRMQVTFNSCTRYVFKLKPYSHISSHINNILGSNLETFYRINLIKYIFKLLNPSKFKIPNYLVIFSPLDSL</sequence>
<feature type="domain" description="Reverse transcriptase" evidence="1">
    <location>
        <begin position="1"/>
        <end position="119"/>
    </location>
</feature>
<dbReference type="PANTHER" id="PTHR33332">
    <property type="entry name" value="REVERSE TRANSCRIPTASE DOMAIN-CONTAINING PROTEIN"/>
    <property type="match status" value="1"/>
</dbReference>
<feature type="non-terminal residue" evidence="2">
    <location>
        <position position="1"/>
    </location>
</feature>
<keyword evidence="2" id="KW-0548">Nucleotidyltransferase</keyword>
<keyword evidence="2" id="KW-0695">RNA-directed DNA polymerase</keyword>
<reference evidence="2" key="2">
    <citation type="submission" date="2014-07" db="EMBL/GenBank/DDBJ databases">
        <authorList>
            <person name="Hull J."/>
        </authorList>
    </citation>
    <scope>NUCLEOTIDE SEQUENCE</scope>
</reference>
<dbReference type="GO" id="GO:0003964">
    <property type="term" value="F:RNA-directed DNA polymerase activity"/>
    <property type="evidence" value="ECO:0007669"/>
    <property type="project" value="UniProtKB-KW"/>
</dbReference>
<evidence type="ECO:0000313" key="2">
    <source>
        <dbReference type="EMBL" id="JAF99916.1"/>
    </source>
</evidence>
<protein>
    <submittedName>
        <fullName evidence="2">Putative RNA-directed DNA polymerase from transposon X-element</fullName>
    </submittedName>
</protein>